<keyword evidence="8" id="KW-1185">Reference proteome</keyword>
<reference evidence="7 8" key="1">
    <citation type="journal article" date="2013" name="Genome Announc.">
        <title>Draft Genome Sequence of Desulfotignum phosphitoxidans DSM 13687 Strain FiPS-3.</title>
        <authorList>
            <person name="Poehlein A."/>
            <person name="Daniel R."/>
            <person name="Simeonova D.D."/>
        </authorList>
    </citation>
    <scope>NUCLEOTIDE SEQUENCE [LARGE SCALE GENOMIC DNA]</scope>
    <source>
        <strain evidence="7 8">DSM 13687</strain>
    </source>
</reference>
<proteinExistence type="predicted"/>
<protein>
    <submittedName>
        <fullName evidence="7">Phage integrase family protein</fullName>
    </submittedName>
</protein>
<dbReference type="PROSITE" id="PS51900">
    <property type="entry name" value="CB"/>
    <property type="match status" value="1"/>
</dbReference>
<evidence type="ECO:0000256" key="3">
    <source>
        <dbReference type="ARBA" id="ARBA00023172"/>
    </source>
</evidence>
<name>S0FWS1_9BACT</name>
<dbReference type="PROSITE" id="PS51898">
    <property type="entry name" value="TYR_RECOMBINASE"/>
    <property type="match status" value="1"/>
</dbReference>
<keyword evidence="2 4" id="KW-0238">DNA-binding</keyword>
<dbReference type="AlphaFoldDB" id="S0FWS1"/>
<dbReference type="Proteomes" id="UP000014216">
    <property type="component" value="Unassembled WGS sequence"/>
</dbReference>
<feature type="domain" description="Tyr recombinase" evidence="5">
    <location>
        <begin position="181"/>
        <end position="364"/>
    </location>
</feature>
<accession>S0FWS1</accession>
<dbReference type="Pfam" id="PF00589">
    <property type="entry name" value="Phage_integrase"/>
    <property type="match status" value="1"/>
</dbReference>
<gene>
    <name evidence="7" type="ORF">Dpo_5c00830</name>
</gene>
<dbReference type="GO" id="GO:0006310">
    <property type="term" value="P:DNA recombination"/>
    <property type="evidence" value="ECO:0007669"/>
    <property type="project" value="UniProtKB-KW"/>
</dbReference>
<evidence type="ECO:0000256" key="2">
    <source>
        <dbReference type="ARBA" id="ARBA00023125"/>
    </source>
</evidence>
<sequence>MSGSIVFRKDRRRWVVSWSWQGNIYKISRYKGRLMHGNGIRDKRKDDGYRRADKLLAQMQGDVENKCFRIEKYLETGWTDVIPYFESWLETKKKKTPATYKGYKSYFKNWIRPFFESHPVQLHEIQLDTLDKLLESLGLSGKGKHNVMMCFHAFLDYAWRAKRIPEIPPFPKRSDYKIVAPSIKWLPSDRQVKVIEAIPEIHQSIFWFLKYHYRRPGEACALHKCDYDIINKVFIIRRSVSARQVVNHTKTDHEHIIPCHRNMVDLIDHLARQPGQYLFENPRARKNGKRYTLESLNILWRQACKDTGENIDMYSGLKHSSCSQFVNELGGSLSDLQVLTDHARMDSVRPYAETQIARKRELMDSSGKDLAGLLKVVK</sequence>
<evidence type="ECO:0000259" key="6">
    <source>
        <dbReference type="PROSITE" id="PS51900"/>
    </source>
</evidence>
<dbReference type="EMBL" id="APJX01000005">
    <property type="protein sequence ID" value="EMS79160.1"/>
    <property type="molecule type" value="Genomic_DNA"/>
</dbReference>
<dbReference type="GO" id="GO:0003677">
    <property type="term" value="F:DNA binding"/>
    <property type="evidence" value="ECO:0007669"/>
    <property type="project" value="UniProtKB-UniRule"/>
</dbReference>
<dbReference type="InterPro" id="IPR011010">
    <property type="entry name" value="DNA_brk_join_enz"/>
</dbReference>
<evidence type="ECO:0000256" key="4">
    <source>
        <dbReference type="PROSITE-ProRule" id="PRU01248"/>
    </source>
</evidence>
<dbReference type="InterPro" id="IPR002104">
    <property type="entry name" value="Integrase_catalytic"/>
</dbReference>
<keyword evidence="3" id="KW-0233">DNA recombination</keyword>
<evidence type="ECO:0000259" key="5">
    <source>
        <dbReference type="PROSITE" id="PS51898"/>
    </source>
</evidence>
<organism evidence="7 8">
    <name type="scientific">Desulfotignum phosphitoxidans DSM 13687</name>
    <dbReference type="NCBI Taxonomy" id="1286635"/>
    <lineage>
        <taxon>Bacteria</taxon>
        <taxon>Pseudomonadati</taxon>
        <taxon>Thermodesulfobacteriota</taxon>
        <taxon>Desulfobacteria</taxon>
        <taxon>Desulfobacterales</taxon>
        <taxon>Desulfobacteraceae</taxon>
        <taxon>Desulfotignum</taxon>
    </lineage>
</organism>
<feature type="domain" description="Core-binding (CB)" evidence="6">
    <location>
        <begin position="79"/>
        <end position="159"/>
    </location>
</feature>
<dbReference type="InterPro" id="IPR044068">
    <property type="entry name" value="CB"/>
</dbReference>
<evidence type="ECO:0000256" key="1">
    <source>
        <dbReference type="ARBA" id="ARBA00022908"/>
    </source>
</evidence>
<keyword evidence="1" id="KW-0229">DNA integration</keyword>
<dbReference type="Pfam" id="PF14659">
    <property type="entry name" value="Phage_int_SAM_3"/>
    <property type="match status" value="1"/>
</dbReference>
<comment type="caution">
    <text evidence="7">The sequence shown here is derived from an EMBL/GenBank/DDBJ whole genome shotgun (WGS) entry which is preliminary data.</text>
</comment>
<dbReference type="InterPro" id="IPR010998">
    <property type="entry name" value="Integrase_recombinase_N"/>
</dbReference>
<dbReference type="Gene3D" id="1.10.443.10">
    <property type="entry name" value="Intergrase catalytic core"/>
    <property type="match status" value="1"/>
</dbReference>
<evidence type="ECO:0000313" key="8">
    <source>
        <dbReference type="Proteomes" id="UP000014216"/>
    </source>
</evidence>
<dbReference type="SUPFAM" id="SSF56349">
    <property type="entry name" value="DNA breaking-rejoining enzymes"/>
    <property type="match status" value="1"/>
</dbReference>
<dbReference type="RefSeq" id="WP_006966245.1">
    <property type="nucleotide sequence ID" value="NZ_APJX01000005.1"/>
</dbReference>
<dbReference type="InterPro" id="IPR004107">
    <property type="entry name" value="Integrase_SAM-like_N"/>
</dbReference>
<evidence type="ECO:0000313" key="7">
    <source>
        <dbReference type="EMBL" id="EMS79160.1"/>
    </source>
</evidence>
<dbReference type="Gene3D" id="1.10.150.130">
    <property type="match status" value="1"/>
</dbReference>
<dbReference type="InterPro" id="IPR013762">
    <property type="entry name" value="Integrase-like_cat_sf"/>
</dbReference>
<dbReference type="GO" id="GO:0015074">
    <property type="term" value="P:DNA integration"/>
    <property type="evidence" value="ECO:0007669"/>
    <property type="project" value="UniProtKB-KW"/>
</dbReference>